<keyword evidence="1" id="KW-0597">Phosphoprotein</keyword>
<dbReference type="GO" id="GO:0000160">
    <property type="term" value="P:phosphorelay signal transduction system"/>
    <property type="evidence" value="ECO:0007669"/>
    <property type="project" value="InterPro"/>
</dbReference>
<dbReference type="InterPro" id="IPR011006">
    <property type="entry name" value="CheY-like_superfamily"/>
</dbReference>
<name>A0A327QCH0_9BACT</name>
<dbReference type="Proteomes" id="UP000249547">
    <property type="component" value="Unassembled WGS sequence"/>
</dbReference>
<dbReference type="EMBL" id="QLLL01000006">
    <property type="protein sequence ID" value="RAJ02346.1"/>
    <property type="molecule type" value="Genomic_DNA"/>
</dbReference>
<dbReference type="SMART" id="SM00448">
    <property type="entry name" value="REC"/>
    <property type="match status" value="1"/>
</dbReference>
<proteinExistence type="predicted"/>
<dbReference type="SUPFAM" id="SSF52172">
    <property type="entry name" value="CheY-like"/>
    <property type="match status" value="1"/>
</dbReference>
<dbReference type="PANTHER" id="PTHR44520">
    <property type="entry name" value="RESPONSE REGULATOR RCP1-RELATED"/>
    <property type="match status" value="1"/>
</dbReference>
<evidence type="ECO:0000256" key="1">
    <source>
        <dbReference type="PROSITE-ProRule" id="PRU00169"/>
    </source>
</evidence>
<sequence length="137" mass="15397">MQQPTFKILLADDDQDDQIILIEALQEAQPFIDIATVFNGKEAIQYLSTLSPSDYPNLIILDYKMPIYNAADVLSKMEPAYKGIPTVVWSTSNQSEHIEQCLSLGALKYFTKPSSQPELSQLVSDIFVICQPQVEKL</sequence>
<organism evidence="3 4">
    <name type="scientific">Chitinophaga skermanii</name>
    <dbReference type="NCBI Taxonomy" id="331697"/>
    <lineage>
        <taxon>Bacteria</taxon>
        <taxon>Pseudomonadati</taxon>
        <taxon>Bacteroidota</taxon>
        <taxon>Chitinophagia</taxon>
        <taxon>Chitinophagales</taxon>
        <taxon>Chitinophagaceae</taxon>
        <taxon>Chitinophaga</taxon>
    </lineage>
</organism>
<dbReference type="RefSeq" id="WP_111598794.1">
    <property type="nucleotide sequence ID" value="NZ_QLLL01000006.1"/>
</dbReference>
<dbReference type="PROSITE" id="PS50110">
    <property type="entry name" value="RESPONSE_REGULATORY"/>
    <property type="match status" value="1"/>
</dbReference>
<comment type="caution">
    <text evidence="3">The sequence shown here is derived from an EMBL/GenBank/DDBJ whole genome shotgun (WGS) entry which is preliminary data.</text>
</comment>
<dbReference type="Gene3D" id="3.40.50.2300">
    <property type="match status" value="1"/>
</dbReference>
<dbReference type="Pfam" id="PF00072">
    <property type="entry name" value="Response_reg"/>
    <property type="match status" value="1"/>
</dbReference>
<evidence type="ECO:0000313" key="4">
    <source>
        <dbReference type="Proteomes" id="UP000249547"/>
    </source>
</evidence>
<protein>
    <submittedName>
        <fullName evidence="3">Response regulator receiver domain-containing protein</fullName>
    </submittedName>
</protein>
<evidence type="ECO:0000313" key="3">
    <source>
        <dbReference type="EMBL" id="RAJ02346.1"/>
    </source>
</evidence>
<dbReference type="PANTHER" id="PTHR44520:SF2">
    <property type="entry name" value="RESPONSE REGULATOR RCP1"/>
    <property type="match status" value="1"/>
</dbReference>
<feature type="modified residue" description="4-aspartylphosphate" evidence="1">
    <location>
        <position position="62"/>
    </location>
</feature>
<dbReference type="OrthoDB" id="663690at2"/>
<evidence type="ECO:0000259" key="2">
    <source>
        <dbReference type="PROSITE" id="PS50110"/>
    </source>
</evidence>
<dbReference type="AlphaFoldDB" id="A0A327QCH0"/>
<accession>A0A327QCH0</accession>
<dbReference type="InterPro" id="IPR052893">
    <property type="entry name" value="TCS_response_regulator"/>
</dbReference>
<dbReference type="InterPro" id="IPR001789">
    <property type="entry name" value="Sig_transdc_resp-reg_receiver"/>
</dbReference>
<keyword evidence="4" id="KW-1185">Reference proteome</keyword>
<gene>
    <name evidence="3" type="ORF">LX64_03357</name>
</gene>
<feature type="domain" description="Response regulatory" evidence="2">
    <location>
        <begin position="7"/>
        <end position="127"/>
    </location>
</feature>
<reference evidence="3 4" key="1">
    <citation type="submission" date="2018-06" db="EMBL/GenBank/DDBJ databases">
        <title>Genomic Encyclopedia of Archaeal and Bacterial Type Strains, Phase II (KMG-II): from individual species to whole genera.</title>
        <authorList>
            <person name="Goeker M."/>
        </authorList>
    </citation>
    <scope>NUCLEOTIDE SEQUENCE [LARGE SCALE GENOMIC DNA]</scope>
    <source>
        <strain evidence="3 4">DSM 23857</strain>
    </source>
</reference>